<evidence type="ECO:0000313" key="2">
    <source>
        <dbReference type="EMBL" id="EHC18147.1"/>
    </source>
</evidence>
<keyword evidence="1" id="KW-0472">Membrane</keyword>
<evidence type="ECO:0000313" key="3">
    <source>
        <dbReference type="Proteomes" id="UP000004344"/>
    </source>
</evidence>
<dbReference type="AlphaFoldDB" id="G6FQR2"/>
<gene>
    <name evidence="2" type="ORF">FJSC11DRAFT_1209</name>
</gene>
<keyword evidence="1" id="KW-1133">Transmembrane helix</keyword>
<feature type="transmembrane region" description="Helical" evidence="1">
    <location>
        <begin position="23"/>
        <end position="49"/>
    </location>
</feature>
<protein>
    <submittedName>
        <fullName evidence="2">Uncharacterized protein</fullName>
    </submittedName>
</protein>
<accession>G6FQR2</accession>
<dbReference type="EMBL" id="AGIZ01000003">
    <property type="protein sequence ID" value="EHC18147.1"/>
    <property type="molecule type" value="Genomic_DNA"/>
</dbReference>
<evidence type="ECO:0000256" key="1">
    <source>
        <dbReference type="SAM" id="Phobius"/>
    </source>
</evidence>
<reference evidence="2 3" key="1">
    <citation type="submission" date="2011-09" db="EMBL/GenBank/DDBJ databases">
        <title>The draft genome of Fischerella sp. JSC-11.</title>
        <authorList>
            <consortium name="US DOE Joint Genome Institute (JGI-PGF)"/>
            <person name="Lucas S."/>
            <person name="Han J."/>
            <person name="Lapidus A."/>
            <person name="Cheng J.-F."/>
            <person name="Goodwin L."/>
            <person name="Pitluck S."/>
            <person name="Peters L."/>
            <person name="Land M.L."/>
            <person name="Hauser L."/>
            <person name="Sarkisova S."/>
            <person name="Bryant D.A."/>
            <person name="Brown I."/>
            <person name="Woyke T.J."/>
        </authorList>
    </citation>
    <scope>NUCLEOTIDE SEQUENCE [LARGE SCALE GENOMIC DNA]</scope>
    <source>
        <strain evidence="2 3">JSC-11</strain>
    </source>
</reference>
<keyword evidence="3" id="KW-1185">Reference proteome</keyword>
<proteinExistence type="predicted"/>
<name>G6FQR2_9CYAN</name>
<dbReference type="Proteomes" id="UP000004344">
    <property type="component" value="Unassembled WGS sequence"/>
</dbReference>
<comment type="caution">
    <text evidence="2">The sequence shown here is derived from an EMBL/GenBank/DDBJ whole genome shotgun (WGS) entry which is preliminary data.</text>
</comment>
<organism evidence="2 3">
    <name type="scientific">Fischerella thermalis JSC-11</name>
    <dbReference type="NCBI Taxonomy" id="741277"/>
    <lineage>
        <taxon>Bacteria</taxon>
        <taxon>Bacillati</taxon>
        <taxon>Cyanobacteriota</taxon>
        <taxon>Cyanophyceae</taxon>
        <taxon>Nostocales</taxon>
        <taxon>Hapalosiphonaceae</taxon>
        <taxon>Fischerella</taxon>
    </lineage>
</organism>
<keyword evidence="1" id="KW-0812">Transmembrane</keyword>
<sequence length="64" mass="7424">MVTVYGKRQAGQGRECRLYRRNFVLLIIQISLHSRVPTSLAFAHLYIFFDKGLTGNDLYSIYVL</sequence>